<keyword evidence="1" id="KW-0732">Signal</keyword>
<protein>
    <submittedName>
        <fullName evidence="2">Oidioi.mRNA.OKI2018_I69.XSR.g14165.t1.cds</fullName>
    </submittedName>
</protein>
<gene>
    <name evidence="2" type="ORF">OKIOD_LOCUS5723</name>
</gene>
<dbReference type="Proteomes" id="UP001158576">
    <property type="component" value="Chromosome XSR"/>
</dbReference>
<feature type="chain" id="PRO_5045627959" evidence="1">
    <location>
        <begin position="17"/>
        <end position="67"/>
    </location>
</feature>
<accession>A0ABN7S8Y9</accession>
<evidence type="ECO:0000313" key="3">
    <source>
        <dbReference type="Proteomes" id="UP001158576"/>
    </source>
</evidence>
<dbReference type="EMBL" id="OU015569">
    <property type="protein sequence ID" value="CAG5095387.1"/>
    <property type="molecule type" value="Genomic_DNA"/>
</dbReference>
<proteinExistence type="predicted"/>
<evidence type="ECO:0000313" key="2">
    <source>
        <dbReference type="EMBL" id="CAG5095387.1"/>
    </source>
</evidence>
<sequence length="67" mass="7847">MNFGSVFIFIYAFASAESMWSLDQPRLYKRQSFFTAFMNSLRGGSKTGFTKRKMGRFLTRGSPDYYF</sequence>
<feature type="signal peptide" evidence="1">
    <location>
        <begin position="1"/>
        <end position="16"/>
    </location>
</feature>
<reference evidence="2 3" key="1">
    <citation type="submission" date="2021-04" db="EMBL/GenBank/DDBJ databases">
        <authorList>
            <person name="Bliznina A."/>
        </authorList>
    </citation>
    <scope>NUCLEOTIDE SEQUENCE [LARGE SCALE GENOMIC DNA]</scope>
</reference>
<organism evidence="2 3">
    <name type="scientific">Oikopleura dioica</name>
    <name type="common">Tunicate</name>
    <dbReference type="NCBI Taxonomy" id="34765"/>
    <lineage>
        <taxon>Eukaryota</taxon>
        <taxon>Metazoa</taxon>
        <taxon>Chordata</taxon>
        <taxon>Tunicata</taxon>
        <taxon>Appendicularia</taxon>
        <taxon>Copelata</taxon>
        <taxon>Oikopleuridae</taxon>
        <taxon>Oikopleura</taxon>
    </lineage>
</organism>
<keyword evidence="3" id="KW-1185">Reference proteome</keyword>
<evidence type="ECO:0000256" key="1">
    <source>
        <dbReference type="SAM" id="SignalP"/>
    </source>
</evidence>
<name>A0ABN7S8Y9_OIKDI</name>